<evidence type="ECO:0000256" key="1">
    <source>
        <dbReference type="SAM" id="MobiDB-lite"/>
    </source>
</evidence>
<feature type="compositionally biased region" description="Basic residues" evidence="1">
    <location>
        <begin position="158"/>
        <end position="167"/>
    </location>
</feature>
<evidence type="ECO:0000313" key="3">
    <source>
        <dbReference type="EMBL" id="MBL1102400.1"/>
    </source>
</evidence>
<reference evidence="3 4" key="1">
    <citation type="submission" date="2021-01" db="EMBL/GenBank/DDBJ databases">
        <title>WGS of actinomycetes isolated from Thailand.</title>
        <authorList>
            <person name="Thawai C."/>
        </authorList>
    </citation>
    <scope>NUCLEOTIDE SEQUENCE [LARGE SCALE GENOMIC DNA]</scope>
    <source>
        <strain evidence="3 4">CA1R205</strain>
    </source>
</reference>
<dbReference type="Pfam" id="PF13683">
    <property type="entry name" value="rve_3"/>
    <property type="match status" value="1"/>
</dbReference>
<accession>A0ABS1NRE7</accession>
<name>A0ABS1NRE7_9ACTN</name>
<dbReference type="Proteomes" id="UP000634229">
    <property type="component" value="Unassembled WGS sequence"/>
</dbReference>
<dbReference type="Gene3D" id="3.30.420.10">
    <property type="entry name" value="Ribonuclease H-like superfamily/Ribonuclease H"/>
    <property type="match status" value="1"/>
</dbReference>
<keyword evidence="4" id="KW-1185">Reference proteome</keyword>
<feature type="domain" description="Integrase catalytic" evidence="2">
    <location>
        <begin position="9"/>
        <end position="180"/>
    </location>
</feature>
<proteinExistence type="predicted"/>
<evidence type="ECO:0000259" key="2">
    <source>
        <dbReference type="PROSITE" id="PS50994"/>
    </source>
</evidence>
<dbReference type="InterPro" id="IPR012337">
    <property type="entry name" value="RNaseH-like_sf"/>
</dbReference>
<comment type="caution">
    <text evidence="3">The sequence shown here is derived from an EMBL/GenBank/DDBJ whole genome shotgun (WGS) entry which is preliminary data.</text>
</comment>
<dbReference type="PROSITE" id="PS50994">
    <property type="entry name" value="INTEGRASE"/>
    <property type="match status" value="1"/>
</dbReference>
<organism evidence="3 4">
    <name type="scientific">Streptomyces coffeae</name>
    <dbReference type="NCBI Taxonomy" id="621382"/>
    <lineage>
        <taxon>Bacteria</taxon>
        <taxon>Bacillati</taxon>
        <taxon>Actinomycetota</taxon>
        <taxon>Actinomycetes</taxon>
        <taxon>Kitasatosporales</taxon>
        <taxon>Streptomycetaceae</taxon>
        <taxon>Streptomyces</taxon>
    </lineage>
</organism>
<protein>
    <submittedName>
        <fullName evidence="3">Transposase</fullName>
    </submittedName>
</protein>
<dbReference type="SUPFAM" id="SSF53098">
    <property type="entry name" value="Ribonuclease H-like"/>
    <property type="match status" value="1"/>
</dbReference>
<feature type="region of interest" description="Disordered" evidence="1">
    <location>
        <begin position="158"/>
        <end position="188"/>
    </location>
</feature>
<evidence type="ECO:0000313" key="4">
    <source>
        <dbReference type="Proteomes" id="UP000634229"/>
    </source>
</evidence>
<dbReference type="InterPro" id="IPR001584">
    <property type="entry name" value="Integrase_cat-core"/>
</dbReference>
<dbReference type="EMBL" id="JAERRF010000044">
    <property type="protein sequence ID" value="MBL1102400.1"/>
    <property type="molecule type" value="Genomic_DNA"/>
</dbReference>
<gene>
    <name evidence="3" type="ORF">JK363_38480</name>
</gene>
<dbReference type="InterPro" id="IPR036397">
    <property type="entry name" value="RNaseH_sf"/>
</dbReference>
<sequence>MDPAHQRTDHSWPAFLKAQASAIVATDLFHVDTVFLRRWFVLFFIDHGTRRVHIAGIARNPTGPWITQQARNYLMDLGNRAESIKFLIRDRGAYFTNSFDAVFQATGIRVISTPPAVPRMNAIAERWIGSCRREATDRILITGERHLRLVVGQYAEHHNRHRPHRSLGQRAPDRLTEPEPLTPTDNTRIHRRDRLGGLIHEYMQVA</sequence>